<proteinExistence type="predicted"/>
<dbReference type="AlphaFoldDB" id="A0A160JDN6"/>
<evidence type="ECO:0000313" key="2">
    <source>
        <dbReference type="Proteomes" id="UP000077405"/>
    </source>
</evidence>
<sequence>MSAFPPFPDGTLFDAGWLSALSDEVPRAEALDRARPVVADAIARTDAAGAAALARIDALVAGAALDAIPALLVAETHELPEAAATAERSIHDLMSRVAYKRRELMPLFPDLIERVAAVHAAAALACGTSRWRLMASRARLQPGRPSSPIQGSGTRYVKSDRFDARAAESLPAIDRTRADRILKRLGEAPVPDELELRPLDDGDDLWTIKAGGTSRFILRVERDRRGPFYMVEDVGPQASGQMPA</sequence>
<dbReference type="Proteomes" id="UP000077405">
    <property type="component" value="Chromosome"/>
</dbReference>
<dbReference type="KEGG" id="ahu:A6A40_02415"/>
<evidence type="ECO:0000313" key="1">
    <source>
        <dbReference type="EMBL" id="ANC90848.1"/>
    </source>
</evidence>
<dbReference type="RefSeq" id="WP_063633947.1">
    <property type="nucleotide sequence ID" value="NZ_CP015285.1"/>
</dbReference>
<organism evidence="1 2">
    <name type="scientific">Azospirillum humicireducens</name>
    <dbReference type="NCBI Taxonomy" id="1226968"/>
    <lineage>
        <taxon>Bacteria</taxon>
        <taxon>Pseudomonadati</taxon>
        <taxon>Pseudomonadota</taxon>
        <taxon>Alphaproteobacteria</taxon>
        <taxon>Rhodospirillales</taxon>
        <taxon>Azospirillaceae</taxon>
        <taxon>Azospirillum</taxon>
    </lineage>
</organism>
<gene>
    <name evidence="1" type="ORF">A6A40_02415</name>
</gene>
<reference evidence="1 2" key="1">
    <citation type="journal article" date="2013" name="Int. J. Syst. Evol. Microbiol.">
        <title>Azospirillum humicireducens sp. nov., a nitrogen-fixing bacterium isolated from a microbial fuel cell.</title>
        <authorList>
            <person name="Zhou S."/>
            <person name="Han L."/>
            <person name="Wang Y."/>
            <person name="Yang G."/>
            <person name="Zhuang L."/>
            <person name="Hu P."/>
        </authorList>
    </citation>
    <scope>NUCLEOTIDE SEQUENCE [LARGE SCALE GENOMIC DNA]</scope>
    <source>
        <strain evidence="1 2">SgZ-5</strain>
    </source>
</reference>
<protein>
    <submittedName>
        <fullName evidence="1">Uncharacterized protein</fullName>
    </submittedName>
</protein>
<keyword evidence="2" id="KW-1185">Reference proteome</keyword>
<name>A0A160JDN6_9PROT</name>
<dbReference type="STRING" id="1226968.A6A40_02415"/>
<dbReference type="OrthoDB" id="7301532at2"/>
<dbReference type="EMBL" id="CP015285">
    <property type="protein sequence ID" value="ANC90848.1"/>
    <property type="molecule type" value="Genomic_DNA"/>
</dbReference>
<accession>A0A160JDN6</accession>